<reference evidence="3 4" key="1">
    <citation type="submission" date="2018-03" db="EMBL/GenBank/DDBJ databases">
        <title>Non-Typhoidal Salmonella genome sequencing and assembly.</title>
        <authorList>
            <person name="Matchawe C."/>
        </authorList>
    </citation>
    <scope>NUCLEOTIDE SEQUENCE [LARGE SCALE GENOMIC DNA]</scope>
    <source>
        <strain evidence="3 4">8EV</strain>
    </source>
</reference>
<dbReference type="InterPro" id="IPR035902">
    <property type="entry name" value="Nuc_phospho_transferase"/>
</dbReference>
<dbReference type="Proteomes" id="UP000297989">
    <property type="component" value="Unassembled WGS sequence"/>
</dbReference>
<proteinExistence type="predicted"/>
<evidence type="ECO:0000313" key="4">
    <source>
        <dbReference type="Proteomes" id="UP000297989"/>
    </source>
</evidence>
<dbReference type="EMBL" id="PYKK01000787">
    <property type="protein sequence ID" value="TGD41092.1"/>
    <property type="molecule type" value="Genomic_DNA"/>
</dbReference>
<keyword evidence="1" id="KW-0328">Glycosyltransferase</keyword>
<protein>
    <submittedName>
        <fullName evidence="3">DNA-binding protein YbiB</fullName>
    </submittedName>
</protein>
<name>A0A659SBR6_SALET</name>
<dbReference type="AlphaFoldDB" id="A0A659SBR6"/>
<organism evidence="3 4">
    <name type="scientific">Salmonella enterica subsp. enterica serovar Poona</name>
    <dbReference type="NCBI Taxonomy" id="436295"/>
    <lineage>
        <taxon>Bacteria</taxon>
        <taxon>Pseudomonadati</taxon>
        <taxon>Pseudomonadota</taxon>
        <taxon>Gammaproteobacteria</taxon>
        <taxon>Enterobacterales</taxon>
        <taxon>Enterobacteriaceae</taxon>
        <taxon>Salmonella</taxon>
    </lineage>
</organism>
<gene>
    <name evidence="3" type="ORF">C9F10_11045</name>
</gene>
<sequence>PVPQSLKTQMACCLVATREAATLEDGLARVEQAFSE</sequence>
<evidence type="ECO:0000256" key="2">
    <source>
        <dbReference type="ARBA" id="ARBA00022679"/>
    </source>
</evidence>
<keyword evidence="2" id="KW-0808">Transferase</keyword>
<comment type="caution">
    <text evidence="3">The sequence shown here is derived from an EMBL/GenBank/DDBJ whole genome shotgun (WGS) entry which is preliminary data.</text>
</comment>
<evidence type="ECO:0000313" key="3">
    <source>
        <dbReference type="EMBL" id="TGD41092.1"/>
    </source>
</evidence>
<keyword evidence="3" id="KW-0238">DNA-binding</keyword>
<dbReference type="GO" id="GO:0003677">
    <property type="term" value="F:DNA binding"/>
    <property type="evidence" value="ECO:0007669"/>
    <property type="project" value="UniProtKB-KW"/>
</dbReference>
<accession>A0A659SBR6</accession>
<dbReference type="Gene3D" id="3.40.1030.10">
    <property type="entry name" value="Nucleoside phosphorylase/phosphoribosyltransferase catalytic domain"/>
    <property type="match status" value="1"/>
</dbReference>
<feature type="non-terminal residue" evidence="3">
    <location>
        <position position="1"/>
    </location>
</feature>
<dbReference type="GO" id="GO:0016757">
    <property type="term" value="F:glycosyltransferase activity"/>
    <property type="evidence" value="ECO:0007669"/>
    <property type="project" value="UniProtKB-KW"/>
</dbReference>
<evidence type="ECO:0000256" key="1">
    <source>
        <dbReference type="ARBA" id="ARBA00022676"/>
    </source>
</evidence>